<feature type="chain" id="PRO_5008004624" description="TonB-dependent receptor" evidence="12">
    <location>
        <begin position="31"/>
        <end position="715"/>
    </location>
</feature>
<evidence type="ECO:0000256" key="6">
    <source>
        <dbReference type="ARBA" id="ARBA00023077"/>
    </source>
</evidence>
<name>A0A172YE29_9GAMM</name>
<dbReference type="GO" id="GO:0009279">
    <property type="term" value="C:cell outer membrane"/>
    <property type="evidence" value="ECO:0007669"/>
    <property type="project" value="UniProtKB-SubCell"/>
</dbReference>
<dbReference type="PROSITE" id="PS52016">
    <property type="entry name" value="TONB_DEPENDENT_REC_3"/>
    <property type="match status" value="1"/>
</dbReference>
<dbReference type="InterPro" id="IPR010105">
    <property type="entry name" value="TonB_sidphr_rcpt"/>
</dbReference>
<dbReference type="Gene3D" id="2.170.130.10">
    <property type="entry name" value="TonB-dependent receptor, plug domain"/>
    <property type="match status" value="1"/>
</dbReference>
<evidence type="ECO:0000256" key="12">
    <source>
        <dbReference type="SAM" id="SignalP"/>
    </source>
</evidence>
<dbReference type="STRING" id="376489.A5892_08455"/>
<feature type="domain" description="TonB-dependent receptor-like beta-barrel" evidence="13">
    <location>
        <begin position="242"/>
        <end position="683"/>
    </location>
</feature>
<keyword evidence="3 10" id="KW-0813">Transport</keyword>
<comment type="subcellular location">
    <subcellularLocation>
        <location evidence="1 10">Cell outer membrane</location>
        <topology evidence="1 10">Multi-pass membrane protein</topology>
    </subcellularLocation>
</comment>
<evidence type="ECO:0000256" key="3">
    <source>
        <dbReference type="ARBA" id="ARBA00022448"/>
    </source>
</evidence>
<dbReference type="InterPro" id="IPR012910">
    <property type="entry name" value="Plug_dom"/>
</dbReference>
<keyword evidence="16" id="KW-1185">Reference proteome</keyword>
<dbReference type="Pfam" id="PF07715">
    <property type="entry name" value="Plug"/>
    <property type="match status" value="1"/>
</dbReference>
<evidence type="ECO:0000259" key="14">
    <source>
        <dbReference type="Pfam" id="PF07715"/>
    </source>
</evidence>
<evidence type="ECO:0000256" key="10">
    <source>
        <dbReference type="PROSITE-ProRule" id="PRU01360"/>
    </source>
</evidence>
<evidence type="ECO:0000256" key="8">
    <source>
        <dbReference type="ARBA" id="ARBA00023170"/>
    </source>
</evidence>
<evidence type="ECO:0000256" key="5">
    <source>
        <dbReference type="ARBA" id="ARBA00022692"/>
    </source>
</evidence>
<dbReference type="PANTHER" id="PTHR32552:SF85">
    <property type="entry name" value="BLL7968 PROTEIN"/>
    <property type="match status" value="1"/>
</dbReference>
<dbReference type="GO" id="GO:0038023">
    <property type="term" value="F:signaling receptor activity"/>
    <property type="evidence" value="ECO:0007669"/>
    <property type="project" value="InterPro"/>
</dbReference>
<evidence type="ECO:0008006" key="17">
    <source>
        <dbReference type="Google" id="ProtNLM"/>
    </source>
</evidence>
<dbReference type="GO" id="GO:0015344">
    <property type="term" value="F:siderophore uptake transmembrane transporter activity"/>
    <property type="evidence" value="ECO:0007669"/>
    <property type="project" value="TreeGrafter"/>
</dbReference>
<keyword evidence="12" id="KW-0732">Signal</keyword>
<proteinExistence type="inferred from homology"/>
<organism evidence="15 16">
    <name type="scientific">Halotalea alkalilenta</name>
    <dbReference type="NCBI Taxonomy" id="376489"/>
    <lineage>
        <taxon>Bacteria</taxon>
        <taxon>Pseudomonadati</taxon>
        <taxon>Pseudomonadota</taxon>
        <taxon>Gammaproteobacteria</taxon>
        <taxon>Oceanospirillales</taxon>
        <taxon>Halomonadaceae</taxon>
        <taxon>Halotalea</taxon>
    </lineage>
</organism>
<accession>A0A172YE29</accession>
<keyword evidence="8" id="KW-0675">Receptor</keyword>
<dbReference type="PANTHER" id="PTHR32552">
    <property type="entry name" value="FERRICHROME IRON RECEPTOR-RELATED"/>
    <property type="match status" value="1"/>
</dbReference>
<evidence type="ECO:0000256" key="1">
    <source>
        <dbReference type="ARBA" id="ARBA00004571"/>
    </source>
</evidence>
<dbReference type="RefSeq" id="WP_064122439.1">
    <property type="nucleotide sequence ID" value="NZ_CP015243.1"/>
</dbReference>
<evidence type="ECO:0000256" key="11">
    <source>
        <dbReference type="RuleBase" id="RU003357"/>
    </source>
</evidence>
<evidence type="ECO:0000313" key="16">
    <source>
        <dbReference type="Proteomes" id="UP000077875"/>
    </source>
</evidence>
<dbReference type="InterPro" id="IPR039426">
    <property type="entry name" value="TonB-dep_rcpt-like"/>
</dbReference>
<dbReference type="InterPro" id="IPR036942">
    <property type="entry name" value="Beta-barrel_TonB_sf"/>
</dbReference>
<comment type="similarity">
    <text evidence="2 10 11">Belongs to the TonB-dependent receptor family.</text>
</comment>
<keyword evidence="6 11" id="KW-0798">TonB box</keyword>
<evidence type="ECO:0000313" key="15">
    <source>
        <dbReference type="EMBL" id="ANF57493.1"/>
    </source>
</evidence>
<reference evidence="15 16" key="1">
    <citation type="submission" date="2016-04" db="EMBL/GenBank/DDBJ databases">
        <title>Complete Genome Sequence of Halotalea alkalilenta IHB B 13600.</title>
        <authorList>
            <person name="Swarnkar M.K."/>
            <person name="Sharma A."/>
            <person name="Kaushal K."/>
            <person name="Soni R."/>
            <person name="Rana S."/>
            <person name="Singh A.K."/>
            <person name="Gulati A."/>
        </authorList>
    </citation>
    <scope>NUCLEOTIDE SEQUENCE [LARGE SCALE GENOMIC DNA]</scope>
    <source>
        <strain evidence="15 16">IHB B 13600</strain>
    </source>
</reference>
<evidence type="ECO:0000256" key="4">
    <source>
        <dbReference type="ARBA" id="ARBA00022452"/>
    </source>
</evidence>
<protein>
    <recommendedName>
        <fullName evidence="17">TonB-dependent receptor</fullName>
    </recommendedName>
</protein>
<dbReference type="InterPro" id="IPR000531">
    <property type="entry name" value="Beta-barrel_TonB"/>
</dbReference>
<keyword evidence="9 10" id="KW-0998">Cell outer membrane</keyword>
<dbReference type="KEGG" id="haa:A5892_08455"/>
<evidence type="ECO:0000256" key="2">
    <source>
        <dbReference type="ARBA" id="ARBA00009810"/>
    </source>
</evidence>
<dbReference type="GO" id="GO:0015891">
    <property type="term" value="P:siderophore transport"/>
    <property type="evidence" value="ECO:0007669"/>
    <property type="project" value="InterPro"/>
</dbReference>
<gene>
    <name evidence="15" type="ORF">A5892_08455</name>
</gene>
<dbReference type="NCBIfam" id="TIGR01783">
    <property type="entry name" value="TonB-siderophor"/>
    <property type="match status" value="1"/>
</dbReference>
<evidence type="ECO:0000256" key="7">
    <source>
        <dbReference type="ARBA" id="ARBA00023136"/>
    </source>
</evidence>
<dbReference type="SUPFAM" id="SSF56935">
    <property type="entry name" value="Porins"/>
    <property type="match status" value="1"/>
</dbReference>
<dbReference type="Proteomes" id="UP000077875">
    <property type="component" value="Chromosome"/>
</dbReference>
<dbReference type="Gene3D" id="2.40.170.20">
    <property type="entry name" value="TonB-dependent receptor, beta-barrel domain"/>
    <property type="match status" value="1"/>
</dbReference>
<dbReference type="EMBL" id="CP015243">
    <property type="protein sequence ID" value="ANF57493.1"/>
    <property type="molecule type" value="Genomic_DNA"/>
</dbReference>
<evidence type="ECO:0000256" key="9">
    <source>
        <dbReference type="ARBA" id="ARBA00023237"/>
    </source>
</evidence>
<keyword evidence="5 10" id="KW-0812">Transmembrane</keyword>
<dbReference type="AlphaFoldDB" id="A0A172YE29"/>
<dbReference type="Pfam" id="PF00593">
    <property type="entry name" value="TonB_dep_Rec_b-barrel"/>
    <property type="match status" value="1"/>
</dbReference>
<keyword evidence="7 10" id="KW-0472">Membrane</keyword>
<dbReference type="CDD" id="cd01347">
    <property type="entry name" value="ligand_gated_channel"/>
    <property type="match status" value="1"/>
</dbReference>
<feature type="signal peptide" evidence="12">
    <location>
        <begin position="1"/>
        <end position="30"/>
    </location>
</feature>
<dbReference type="InterPro" id="IPR037066">
    <property type="entry name" value="Plug_dom_sf"/>
</dbReference>
<keyword evidence="4 10" id="KW-1134">Transmembrane beta strand</keyword>
<feature type="domain" description="TonB-dependent receptor plug" evidence="14">
    <location>
        <begin position="70"/>
        <end position="167"/>
    </location>
</feature>
<evidence type="ECO:0000259" key="13">
    <source>
        <dbReference type="Pfam" id="PF00593"/>
    </source>
</evidence>
<sequence>MTIPVERCILATTALFVSLPCLLLPALASAEDQEEALKTIVVQARRITDTSLSYQPPSEASVSKRDTPTLEIPQVVTTVTNRALTDRQPASLDEAVSTISGMTQANTLGGTQDAVIKRGFGGNRDGSSLRDGLRTIQPFNYTASVERIEVMKGPSSLLYGIIEPGGVINVISKRPELTQQARLSTRANFYGHGASGSGQQIDVTGPIGNDGLAYRFIADYDDSDYWRNFGTQRRTTIAPSLAWYGERTEIRLAYEYIDYHVPFDRGTLIDPSTNEPLKLSRRTRLDEPFNSTDGRSDLVTLHLGQALGDDWRLNVDYAYNRALYDDYQARVMSYDPSTGIVNRRLDGTRGARSSISFATFNLAGSVQWAGLRHDLLFGSDYELRKTFRSDMIRDRERRFLDAFDPEYGQTPLPSEVQSAESDQTDYLRSRSFFAQDSIHFNERWIGVVGARYQSYSQLAGRGRPFVTNTNSNRDAMVYNLGLIYRLTPRTSLYGSYTESFKPNSVLASEIGDTPPERGRSWELGAKYNATGGLTMSIAAFDIKKENVLVGEIINGEYRTTTAGGAISRGIEIDATGNLSENLSLLASYAYDFTKVINDPDYEGNRLEQAPRHTAALYGVYSFGSALGARELRAGLGARYVGERAGNPANDFTLPSYTVSDGFISYDTAFGRHPVNLRLNVKNIADERYYTSSASNRNAVSIGEPRQVLLSVGLEL</sequence>